<sequence length="300" mass="31340">MSSPSTTVRLETGYATAFAALCLGAVAMGISPIFVRFASADVGPFASAFWRVALSLPILYAWMRIEVAKAPAGAPRSSFSKASVLAGLAFTGDLFFWHLSILSTTVANATFFATMAPLFVILIVWLVLKQRIARGTVVGLGLCLLGGAALIGQSLQVDPGRIRGDLYGVATAFFFGLYFIAVGRARETVGAAQVTFEAGVVTSAALLVIAVLFDTRVVPQTLEGIMALTAMAFISHAGGQGLLSIALGRLPPVFSSLVIFLEAVAAAVFGWLILNEALTLVQSLGGALILIGIWAARPKT</sequence>
<feature type="domain" description="EamA" evidence="2">
    <location>
        <begin position="163"/>
        <end position="294"/>
    </location>
</feature>
<feature type="transmembrane region" description="Helical" evidence="1">
    <location>
        <begin position="84"/>
        <end position="103"/>
    </location>
</feature>
<proteinExistence type="predicted"/>
<name>A0A370HGY6_9HYPH</name>
<evidence type="ECO:0000259" key="2">
    <source>
        <dbReference type="Pfam" id="PF00892"/>
    </source>
</evidence>
<comment type="caution">
    <text evidence="3">The sequence shown here is derived from an EMBL/GenBank/DDBJ whole genome shotgun (WGS) entry which is preliminary data.</text>
</comment>
<reference evidence="3 4" key="1">
    <citation type="submission" date="2018-07" db="EMBL/GenBank/DDBJ databases">
        <title>Genomic Encyclopedia of Type Strains, Phase IV (KMG-IV): sequencing the most valuable type-strain genomes for metagenomic binning, comparative biology and taxonomic classification.</title>
        <authorList>
            <person name="Goeker M."/>
        </authorList>
    </citation>
    <scope>NUCLEOTIDE SEQUENCE [LARGE SCALE GENOMIC DNA]</scope>
    <source>
        <strain evidence="3 4">DSM 14364</strain>
    </source>
</reference>
<keyword evidence="1" id="KW-0472">Membrane</keyword>
<feature type="transmembrane region" description="Helical" evidence="1">
    <location>
        <begin position="194"/>
        <end position="213"/>
    </location>
</feature>
<feature type="transmembrane region" description="Helical" evidence="1">
    <location>
        <begin position="254"/>
        <end position="274"/>
    </location>
</feature>
<evidence type="ECO:0000256" key="1">
    <source>
        <dbReference type="SAM" id="Phobius"/>
    </source>
</evidence>
<organism evidence="3 4">
    <name type="scientific">Microvirga subterranea</name>
    <dbReference type="NCBI Taxonomy" id="186651"/>
    <lineage>
        <taxon>Bacteria</taxon>
        <taxon>Pseudomonadati</taxon>
        <taxon>Pseudomonadota</taxon>
        <taxon>Alphaproteobacteria</taxon>
        <taxon>Hyphomicrobiales</taxon>
        <taxon>Methylobacteriaceae</taxon>
        <taxon>Microvirga</taxon>
    </lineage>
</organism>
<feature type="transmembrane region" description="Helical" evidence="1">
    <location>
        <begin position="45"/>
        <end position="63"/>
    </location>
</feature>
<dbReference type="InterPro" id="IPR000620">
    <property type="entry name" value="EamA_dom"/>
</dbReference>
<dbReference type="AlphaFoldDB" id="A0A370HGY6"/>
<dbReference type="RefSeq" id="WP_114771387.1">
    <property type="nucleotide sequence ID" value="NZ_QQBB01000007.1"/>
</dbReference>
<dbReference type="EMBL" id="QQBB01000007">
    <property type="protein sequence ID" value="RDI57150.1"/>
    <property type="molecule type" value="Genomic_DNA"/>
</dbReference>
<feature type="transmembrane region" description="Helical" evidence="1">
    <location>
        <begin position="109"/>
        <end position="128"/>
    </location>
</feature>
<dbReference type="Pfam" id="PF00892">
    <property type="entry name" value="EamA"/>
    <property type="match status" value="2"/>
</dbReference>
<dbReference type="Proteomes" id="UP000254925">
    <property type="component" value="Unassembled WGS sequence"/>
</dbReference>
<protein>
    <submittedName>
        <fullName evidence="3">Threonine/homoserine efflux transporter RhtA</fullName>
    </submittedName>
</protein>
<accession>A0A370HGY6</accession>
<dbReference type="GO" id="GO:0016020">
    <property type="term" value="C:membrane"/>
    <property type="evidence" value="ECO:0007669"/>
    <property type="project" value="InterPro"/>
</dbReference>
<evidence type="ECO:0000313" key="4">
    <source>
        <dbReference type="Proteomes" id="UP000254925"/>
    </source>
</evidence>
<feature type="transmembrane region" description="Helical" evidence="1">
    <location>
        <begin position="135"/>
        <end position="154"/>
    </location>
</feature>
<keyword evidence="4" id="KW-1185">Reference proteome</keyword>
<gene>
    <name evidence="3" type="ORF">DES45_10767</name>
</gene>
<dbReference type="PANTHER" id="PTHR22911:SF76">
    <property type="entry name" value="EAMA DOMAIN-CONTAINING PROTEIN"/>
    <property type="match status" value="1"/>
</dbReference>
<feature type="transmembrane region" description="Helical" evidence="1">
    <location>
        <begin position="280"/>
        <end position="296"/>
    </location>
</feature>
<feature type="transmembrane region" description="Helical" evidence="1">
    <location>
        <begin position="225"/>
        <end position="247"/>
    </location>
</feature>
<evidence type="ECO:0000313" key="3">
    <source>
        <dbReference type="EMBL" id="RDI57150.1"/>
    </source>
</evidence>
<feature type="domain" description="EamA" evidence="2">
    <location>
        <begin position="20"/>
        <end position="146"/>
    </location>
</feature>
<dbReference type="SUPFAM" id="SSF103481">
    <property type="entry name" value="Multidrug resistance efflux transporter EmrE"/>
    <property type="match status" value="2"/>
</dbReference>
<dbReference type="PANTHER" id="PTHR22911">
    <property type="entry name" value="ACYL-MALONYL CONDENSING ENZYME-RELATED"/>
    <property type="match status" value="1"/>
</dbReference>
<keyword evidence="1" id="KW-0812">Transmembrane</keyword>
<dbReference type="OrthoDB" id="8770617at2"/>
<keyword evidence="1" id="KW-1133">Transmembrane helix</keyword>
<feature type="transmembrane region" description="Helical" evidence="1">
    <location>
        <begin position="12"/>
        <end position="33"/>
    </location>
</feature>
<feature type="transmembrane region" description="Helical" evidence="1">
    <location>
        <begin position="166"/>
        <end position="182"/>
    </location>
</feature>
<dbReference type="InterPro" id="IPR037185">
    <property type="entry name" value="EmrE-like"/>
</dbReference>